<reference evidence="1 2" key="1">
    <citation type="journal article" date="2014" name="MBio">
        <title>New insights into dissemination and variation of the health care-associated pathogen Acinetobacter baumannii from genomic analysis.</title>
        <authorList>
            <person name="Wright M.S."/>
            <person name="Haft D.H."/>
            <person name="Harkins D.M."/>
            <person name="Perez F."/>
            <person name="Hujer K.M."/>
            <person name="Bajaksouzian S."/>
            <person name="Benard M.F."/>
            <person name="Jacobs M.R."/>
            <person name="Bonomo R.A."/>
            <person name="Adams M.D."/>
        </authorList>
    </citation>
    <scope>NUCLEOTIDE SEQUENCE [LARGE SCALE GENOMIC DNA]</scope>
    <source>
        <strain evidence="1 2">UH5307</strain>
    </source>
</reference>
<comment type="caution">
    <text evidence="1">The sequence shown here is derived from an EMBL/GenBank/DDBJ whole genome shotgun (WGS) entry which is preliminary data.</text>
</comment>
<gene>
    <name evidence="1" type="ORF">P669_1692</name>
</gene>
<name>A0ABC9V1Q3_ACIBA</name>
<evidence type="ECO:0000313" key="1">
    <source>
        <dbReference type="EMBL" id="ETQ84817.1"/>
    </source>
</evidence>
<dbReference type="EMBL" id="AYFO01000069">
    <property type="protein sequence ID" value="ETQ84817.1"/>
    <property type="molecule type" value="Genomic_DNA"/>
</dbReference>
<accession>A0ABC9V1Q3</accession>
<sequence>MHVPPAYNAVIQLEADDYNFFSWWVNRIFTEDEFVRANKDFWLRSGRIQKNTLF</sequence>
<organism evidence="1 2">
    <name type="scientific">Acinetobacter baumannii UH5307</name>
    <dbReference type="NCBI Taxonomy" id="1398973"/>
    <lineage>
        <taxon>Bacteria</taxon>
        <taxon>Pseudomonadati</taxon>
        <taxon>Pseudomonadota</taxon>
        <taxon>Gammaproteobacteria</taxon>
        <taxon>Moraxellales</taxon>
        <taxon>Moraxellaceae</taxon>
        <taxon>Acinetobacter</taxon>
        <taxon>Acinetobacter calcoaceticus/baumannii complex</taxon>
    </lineage>
</organism>
<protein>
    <submittedName>
        <fullName evidence="1">Uncharacterized protein</fullName>
    </submittedName>
</protein>
<proteinExistence type="predicted"/>
<dbReference type="Proteomes" id="UP000018906">
    <property type="component" value="Unassembled WGS sequence"/>
</dbReference>
<evidence type="ECO:0000313" key="2">
    <source>
        <dbReference type="Proteomes" id="UP000018906"/>
    </source>
</evidence>
<dbReference type="AlphaFoldDB" id="A0ABC9V1Q3"/>